<dbReference type="AlphaFoldDB" id="F6UHA9"/>
<protein>
    <recommendedName>
        <fullName evidence="6">2-oxoglutarate dehydrogenase, mitochondrial</fullName>
    </recommendedName>
    <alternativeName>
        <fullName evidence="7">2-oxoglutarate dehydrogenase complex component E1</fullName>
    </alternativeName>
</protein>
<dbReference type="Pfam" id="PF16078">
    <property type="entry name" value="2-oxogl_dehyd_N"/>
    <property type="match status" value="1"/>
</dbReference>
<organism evidence="9 10">
    <name type="scientific">Ciona intestinalis</name>
    <name type="common">Transparent sea squirt</name>
    <name type="synonym">Ascidia intestinalis</name>
    <dbReference type="NCBI Taxonomy" id="7719"/>
    <lineage>
        <taxon>Eukaryota</taxon>
        <taxon>Metazoa</taxon>
        <taxon>Chordata</taxon>
        <taxon>Tunicata</taxon>
        <taxon>Ascidiacea</taxon>
        <taxon>Phlebobranchia</taxon>
        <taxon>Cionidae</taxon>
        <taxon>Ciona</taxon>
    </lineage>
</organism>
<dbReference type="GO" id="GO:0016624">
    <property type="term" value="F:oxidoreductase activity, acting on the aldehyde or oxo group of donors, disulfide as acceptor"/>
    <property type="evidence" value="ECO:0007669"/>
    <property type="project" value="InterPro"/>
</dbReference>
<evidence type="ECO:0000256" key="1">
    <source>
        <dbReference type="ARBA" id="ARBA00001964"/>
    </source>
</evidence>
<evidence type="ECO:0000256" key="5">
    <source>
        <dbReference type="ARBA" id="ARBA00037426"/>
    </source>
</evidence>
<evidence type="ECO:0000259" key="8">
    <source>
        <dbReference type="Pfam" id="PF16078"/>
    </source>
</evidence>
<dbReference type="Ensembl" id="ENSCINT00000012074.3">
    <property type="protein sequence ID" value="ENSCINP00000012074.3"/>
    <property type="gene ID" value="ENSCING00000021189.1"/>
</dbReference>
<dbReference type="PANTHER" id="PTHR23152">
    <property type="entry name" value="2-OXOGLUTARATE DEHYDROGENASE"/>
    <property type="match status" value="1"/>
</dbReference>
<dbReference type="InterPro" id="IPR011603">
    <property type="entry name" value="2oxoglutarate_DH_E1"/>
</dbReference>
<dbReference type="GeneTree" id="ENSGT00950000183125"/>
<evidence type="ECO:0000313" key="10">
    <source>
        <dbReference type="Proteomes" id="UP000008144"/>
    </source>
</evidence>
<feature type="domain" description="2-oxoglutarate dehydrogenase E1 component N-terminal" evidence="8">
    <location>
        <begin position="65"/>
        <end position="103"/>
    </location>
</feature>
<evidence type="ECO:0000256" key="7">
    <source>
        <dbReference type="ARBA" id="ARBA00042984"/>
    </source>
</evidence>
<reference evidence="10" key="1">
    <citation type="journal article" date="2002" name="Science">
        <title>The draft genome of Ciona intestinalis: insights into chordate and vertebrate origins.</title>
        <authorList>
            <person name="Dehal P."/>
            <person name="Satou Y."/>
            <person name="Campbell R.K."/>
            <person name="Chapman J."/>
            <person name="Degnan B."/>
            <person name="De Tomaso A."/>
            <person name="Davidson B."/>
            <person name="Di Gregorio A."/>
            <person name="Gelpke M."/>
            <person name="Goodstein D.M."/>
            <person name="Harafuji N."/>
            <person name="Hastings K.E."/>
            <person name="Ho I."/>
            <person name="Hotta K."/>
            <person name="Huang W."/>
            <person name="Kawashima T."/>
            <person name="Lemaire P."/>
            <person name="Martinez D."/>
            <person name="Meinertzhagen I.A."/>
            <person name="Necula S."/>
            <person name="Nonaka M."/>
            <person name="Putnam N."/>
            <person name="Rash S."/>
            <person name="Saiga H."/>
            <person name="Satake M."/>
            <person name="Terry A."/>
            <person name="Yamada L."/>
            <person name="Wang H.G."/>
            <person name="Awazu S."/>
            <person name="Azumi K."/>
            <person name="Boore J."/>
            <person name="Branno M."/>
            <person name="Chin-Bow S."/>
            <person name="DeSantis R."/>
            <person name="Doyle S."/>
            <person name="Francino P."/>
            <person name="Keys D.N."/>
            <person name="Haga S."/>
            <person name="Hayashi H."/>
            <person name="Hino K."/>
            <person name="Imai K.S."/>
            <person name="Inaba K."/>
            <person name="Kano S."/>
            <person name="Kobayashi K."/>
            <person name="Kobayashi M."/>
            <person name="Lee B.I."/>
            <person name="Makabe K.W."/>
            <person name="Manohar C."/>
            <person name="Matassi G."/>
            <person name="Medina M."/>
            <person name="Mochizuki Y."/>
            <person name="Mount S."/>
            <person name="Morishita T."/>
            <person name="Miura S."/>
            <person name="Nakayama A."/>
            <person name="Nishizaka S."/>
            <person name="Nomoto H."/>
            <person name="Ohta F."/>
            <person name="Oishi K."/>
            <person name="Rigoutsos I."/>
            <person name="Sano M."/>
            <person name="Sasaki A."/>
            <person name="Sasakura Y."/>
            <person name="Shoguchi E."/>
            <person name="Shin-i T."/>
            <person name="Spagnuolo A."/>
            <person name="Stainier D."/>
            <person name="Suzuki M.M."/>
            <person name="Tassy O."/>
            <person name="Takatori N."/>
            <person name="Tokuoka M."/>
            <person name="Yagi K."/>
            <person name="Yoshizaki F."/>
            <person name="Wada S."/>
            <person name="Zhang C."/>
            <person name="Hyatt P.D."/>
            <person name="Larimer F."/>
            <person name="Detter C."/>
            <person name="Doggett N."/>
            <person name="Glavina T."/>
            <person name="Hawkins T."/>
            <person name="Richardson P."/>
            <person name="Lucas S."/>
            <person name="Kohara Y."/>
            <person name="Levine M."/>
            <person name="Satoh N."/>
            <person name="Rokhsar D.S."/>
        </authorList>
    </citation>
    <scope>NUCLEOTIDE SEQUENCE [LARGE SCALE GENOMIC DNA]</scope>
</reference>
<dbReference type="InterPro" id="IPR029061">
    <property type="entry name" value="THDP-binding"/>
</dbReference>
<name>F6UHA9_CIOIN</name>
<comment type="cofactor">
    <cofactor evidence="1">
        <name>thiamine diphosphate</name>
        <dbReference type="ChEBI" id="CHEBI:58937"/>
    </cofactor>
</comment>
<evidence type="ECO:0000313" key="9">
    <source>
        <dbReference type="Ensembl" id="ENSCINP00000012074.3"/>
    </source>
</evidence>
<dbReference type="Proteomes" id="UP000008144">
    <property type="component" value="Chromosome 12"/>
</dbReference>
<accession>F6UHA9</accession>
<dbReference type="OMA" id="WICSKIE"/>
<keyword evidence="3" id="KW-0560">Oxidoreductase</keyword>
<proteinExistence type="inferred from homology"/>
<reference evidence="9" key="4">
    <citation type="submission" date="2025-09" db="UniProtKB">
        <authorList>
            <consortium name="Ensembl"/>
        </authorList>
    </citation>
    <scope>IDENTIFICATION</scope>
</reference>
<keyword evidence="4" id="KW-0786">Thiamine pyrophosphate</keyword>
<keyword evidence="10" id="KW-1185">Reference proteome</keyword>
<evidence type="ECO:0000256" key="3">
    <source>
        <dbReference type="ARBA" id="ARBA00023002"/>
    </source>
</evidence>
<reference evidence="9" key="3">
    <citation type="submission" date="2025-08" db="UniProtKB">
        <authorList>
            <consortium name="Ensembl"/>
        </authorList>
    </citation>
    <scope>IDENTIFICATION</scope>
</reference>
<comment type="similarity">
    <text evidence="2">Belongs to the alpha-ketoglutarate dehydrogenase family.</text>
</comment>
<dbReference type="InterPro" id="IPR032106">
    <property type="entry name" value="2-oxogl_dehyd_N"/>
</dbReference>
<dbReference type="PANTHER" id="PTHR23152:SF4">
    <property type="entry name" value="2-OXOADIPATE DEHYDROGENASE COMPLEX COMPONENT E1"/>
    <property type="match status" value="1"/>
</dbReference>
<dbReference type="HOGENOM" id="CLU_092256_0_0_1"/>
<reference evidence="9" key="2">
    <citation type="journal article" date="2008" name="Genome Biol.">
        <title>Improved genome assembly and evidence-based global gene model set for the chordate Ciona intestinalis: new insight into intron and operon populations.</title>
        <authorList>
            <person name="Satou Y."/>
            <person name="Mineta K."/>
            <person name="Ogasawara M."/>
            <person name="Sasakura Y."/>
            <person name="Shoguchi E."/>
            <person name="Ueno K."/>
            <person name="Yamada L."/>
            <person name="Matsumoto J."/>
            <person name="Wasserscheid J."/>
            <person name="Dewar K."/>
            <person name="Wiley G.B."/>
            <person name="Macmil S.L."/>
            <person name="Roe B.A."/>
            <person name="Zeller R.W."/>
            <person name="Hastings K.E."/>
            <person name="Lemaire P."/>
            <person name="Lindquist E."/>
            <person name="Endo T."/>
            <person name="Hotta K."/>
            <person name="Inaba K."/>
        </authorList>
    </citation>
    <scope>NUCLEOTIDE SEQUENCE [LARGE SCALE GENOMIC DNA]</scope>
    <source>
        <strain evidence="9">wild type</strain>
    </source>
</reference>
<comment type="function">
    <text evidence="5">The 2-oxoglutarate dehydrogenase complex catalyzes the overall conversion of 2-oxoglutarate to succinyl-CoA and CO(2). It contains multiple copies of three enzymatic components: 2-oxoglutarate dehydrogenase (E1), dihydrolipoamide succinyltransferase (E2) and lipoamide dehydrogenase (E3).</text>
</comment>
<sequence>MLRSQASFRVLQQMFTLNRTSSVLTRNLARNPIKTLCGSNTPRRHYASTSLTNQQATAAAAKAEPFLSGSNTLYIEEMYESWLEDPKSVHKSWDAYFKNVSAGAVPGQAYQSPPDIGSSPMSAPQAGGIPIDGAQIKEVVDKHLSVQSLIRGYQIRGHSVAMLDPLGILDADLDSTTPPELMLNSYSLGEAEMNNIYQLPQTTMIGGGETTLPLHEIIKRLENSYCRSIGVEYMFINNYEQCNWIRQQFEPPGITKLTDNEKRL</sequence>
<dbReference type="InParanoid" id="F6UHA9"/>
<dbReference type="FunFam" id="1.10.287.1150:FF:000001">
    <property type="entry name" value="2-oxoglutarate dehydrogenase, mitochondrial isoform X1"/>
    <property type="match status" value="1"/>
</dbReference>
<dbReference type="STRING" id="7719.ENSCINP00000012074"/>
<evidence type="ECO:0000256" key="6">
    <source>
        <dbReference type="ARBA" id="ARBA00040267"/>
    </source>
</evidence>
<evidence type="ECO:0000256" key="4">
    <source>
        <dbReference type="ARBA" id="ARBA00023052"/>
    </source>
</evidence>
<dbReference type="Gene3D" id="1.10.287.1150">
    <property type="entry name" value="TPP helical domain"/>
    <property type="match status" value="1"/>
</dbReference>
<dbReference type="EMBL" id="EAAA01000906">
    <property type="status" value="NOT_ANNOTATED_CDS"/>
    <property type="molecule type" value="Genomic_DNA"/>
</dbReference>
<evidence type="ECO:0000256" key="2">
    <source>
        <dbReference type="ARBA" id="ARBA00006936"/>
    </source>
</evidence>
<dbReference type="GO" id="GO:0030976">
    <property type="term" value="F:thiamine pyrophosphate binding"/>
    <property type="evidence" value="ECO:0007669"/>
    <property type="project" value="InterPro"/>
</dbReference>
<dbReference type="SUPFAM" id="SSF52518">
    <property type="entry name" value="Thiamin diphosphate-binding fold (THDP-binding)"/>
    <property type="match status" value="1"/>
</dbReference>